<proteinExistence type="predicted"/>
<gene>
    <name evidence="1" type="ORF">PVAND_005798</name>
</gene>
<name>A0A9J6C246_POLVA</name>
<organism evidence="1 2">
    <name type="scientific">Polypedilum vanderplanki</name>
    <name type="common">Sleeping chironomid midge</name>
    <dbReference type="NCBI Taxonomy" id="319348"/>
    <lineage>
        <taxon>Eukaryota</taxon>
        <taxon>Metazoa</taxon>
        <taxon>Ecdysozoa</taxon>
        <taxon>Arthropoda</taxon>
        <taxon>Hexapoda</taxon>
        <taxon>Insecta</taxon>
        <taxon>Pterygota</taxon>
        <taxon>Neoptera</taxon>
        <taxon>Endopterygota</taxon>
        <taxon>Diptera</taxon>
        <taxon>Nematocera</taxon>
        <taxon>Chironomoidea</taxon>
        <taxon>Chironomidae</taxon>
        <taxon>Chironominae</taxon>
        <taxon>Polypedilum</taxon>
        <taxon>Polypedilum</taxon>
    </lineage>
</organism>
<dbReference type="OrthoDB" id="6380740at2759"/>
<keyword evidence="2" id="KW-1185">Reference proteome</keyword>
<accession>A0A9J6C246</accession>
<dbReference type="AlphaFoldDB" id="A0A9J6C246"/>
<dbReference type="EMBL" id="JADBJN010000002">
    <property type="protein sequence ID" value="KAG5675941.1"/>
    <property type="molecule type" value="Genomic_DNA"/>
</dbReference>
<protein>
    <submittedName>
        <fullName evidence="1">Uncharacterized protein</fullName>
    </submittedName>
</protein>
<evidence type="ECO:0000313" key="1">
    <source>
        <dbReference type="EMBL" id="KAG5675941.1"/>
    </source>
</evidence>
<sequence>MSMTPNTNTQSPPQEATTQKVVVPLPVIAPQDLETYYYVFVKGSLYASDTHVFGLEVREIQALSTKFAPPKQVENGVMFKNPVHQVINSLAQLGYRIVSSCGEVEQIFTLQREV</sequence>
<comment type="caution">
    <text evidence="1">The sequence shown here is derived from an EMBL/GenBank/DDBJ whole genome shotgun (WGS) entry which is preliminary data.</text>
</comment>
<dbReference type="Proteomes" id="UP001107558">
    <property type="component" value="Chromosome 2"/>
</dbReference>
<reference evidence="1" key="1">
    <citation type="submission" date="2021-03" db="EMBL/GenBank/DDBJ databases">
        <title>Chromosome level genome of the anhydrobiotic midge Polypedilum vanderplanki.</title>
        <authorList>
            <person name="Yoshida Y."/>
            <person name="Kikawada T."/>
            <person name="Gusev O."/>
        </authorList>
    </citation>
    <scope>NUCLEOTIDE SEQUENCE</scope>
    <source>
        <strain evidence="1">NIAS01</strain>
        <tissue evidence="1">Whole body or cell culture</tissue>
    </source>
</reference>
<evidence type="ECO:0000313" key="2">
    <source>
        <dbReference type="Proteomes" id="UP001107558"/>
    </source>
</evidence>